<dbReference type="EMBL" id="JOKZ01000128">
    <property type="protein sequence ID" value="KKP02969.1"/>
    <property type="molecule type" value="Genomic_DNA"/>
</dbReference>
<keyword evidence="2" id="KW-0597">Phosphoprotein</keyword>
<organism evidence="4 5">
    <name type="scientific">Trichoderma harzianum</name>
    <name type="common">Hypocrea lixii</name>
    <dbReference type="NCBI Taxonomy" id="5544"/>
    <lineage>
        <taxon>Eukaryota</taxon>
        <taxon>Fungi</taxon>
        <taxon>Dikarya</taxon>
        <taxon>Ascomycota</taxon>
        <taxon>Pezizomycotina</taxon>
        <taxon>Sordariomycetes</taxon>
        <taxon>Hypocreomycetidae</taxon>
        <taxon>Hypocreales</taxon>
        <taxon>Hypocreaceae</taxon>
        <taxon>Trichoderma</taxon>
    </lineage>
</organism>
<evidence type="ECO:0000313" key="4">
    <source>
        <dbReference type="EMBL" id="KKP02969.1"/>
    </source>
</evidence>
<accession>A0A0G0AD60</accession>
<gene>
    <name evidence="4" type="ORF">THAR02_04900</name>
</gene>
<feature type="domain" description="Thioester reductase (TE)" evidence="3">
    <location>
        <begin position="11"/>
        <end position="157"/>
    </location>
</feature>
<dbReference type="SUPFAM" id="SSF51735">
    <property type="entry name" value="NAD(P)-binding Rossmann-fold domains"/>
    <property type="match status" value="1"/>
</dbReference>
<comment type="caution">
    <text evidence="4">The sequence shown here is derived from an EMBL/GenBank/DDBJ whole genome shotgun (WGS) entry which is preliminary data.</text>
</comment>
<sequence>MGATLGISRHYGNIDAIVHNGAVVNWNADYDKLGAPNVSSTIDLLNATASSPIHPRFVFVSGGLKTDPDENPAAVAKRLGGLNGYVQTKFVCEGVIQDVVKGLPKEQNRLPIVKPGRIIGSENNGVANVDDLIWRIVSGAAAIHAYPVASENWMYIADVGSVASMALGQVFDEDAIDSFVHVAGGMPTPVFWKLVNEELKVKCKPVSWAEWKELAHASMAAVGDKHPLWPVQHFLGALGAPRSARELATESLEHKQWHKAVKKNVQYLMEIGLIASSTGELGNVKDCATKRLH</sequence>
<reference evidence="5" key="1">
    <citation type="journal article" date="2015" name="Genome Announc.">
        <title>Draft whole-genome sequence of the biocontrol agent Trichoderma harzianum T6776.</title>
        <authorList>
            <person name="Baroncelli R."/>
            <person name="Piaggeschi G."/>
            <person name="Fiorini L."/>
            <person name="Bertolini E."/>
            <person name="Zapparata A."/>
            <person name="Pe M.E."/>
            <person name="Sarrocco S."/>
            <person name="Vannacci G."/>
        </authorList>
    </citation>
    <scope>NUCLEOTIDE SEQUENCE [LARGE SCALE GENOMIC DNA]</scope>
    <source>
        <strain evidence="5">T6776</strain>
    </source>
</reference>
<evidence type="ECO:0000259" key="3">
    <source>
        <dbReference type="Pfam" id="PF07993"/>
    </source>
</evidence>
<dbReference type="Proteomes" id="UP000034112">
    <property type="component" value="Unassembled WGS sequence"/>
</dbReference>
<protein>
    <recommendedName>
        <fullName evidence="3">Thioester reductase (TE) domain-containing protein</fullName>
    </recommendedName>
</protein>
<evidence type="ECO:0000256" key="2">
    <source>
        <dbReference type="ARBA" id="ARBA00022553"/>
    </source>
</evidence>
<dbReference type="InterPro" id="IPR013120">
    <property type="entry name" value="FAR_NAD-bd"/>
</dbReference>
<dbReference type="InterPro" id="IPR036291">
    <property type="entry name" value="NAD(P)-bd_dom_sf"/>
</dbReference>
<name>A0A0G0AD60_TRIHA</name>
<dbReference type="AlphaFoldDB" id="A0A0G0AD60"/>
<evidence type="ECO:0000313" key="5">
    <source>
        <dbReference type="Proteomes" id="UP000034112"/>
    </source>
</evidence>
<proteinExistence type="predicted"/>
<dbReference type="PANTHER" id="PTHR44845">
    <property type="entry name" value="CARRIER DOMAIN-CONTAINING PROTEIN"/>
    <property type="match status" value="1"/>
</dbReference>
<dbReference type="Gene3D" id="3.40.50.720">
    <property type="entry name" value="NAD(P)-binding Rossmann-like Domain"/>
    <property type="match status" value="1"/>
</dbReference>
<dbReference type="OrthoDB" id="4895341at2759"/>
<keyword evidence="1" id="KW-0596">Phosphopantetheine</keyword>
<dbReference type="PANTHER" id="PTHR44845:SF4">
    <property type="entry name" value="NONRIBOSOMAL PEPTIDE SYNTHASE INPA"/>
    <property type="match status" value="1"/>
</dbReference>
<dbReference type="Pfam" id="PF07993">
    <property type="entry name" value="NAD_binding_4"/>
    <property type="match status" value="1"/>
</dbReference>
<evidence type="ECO:0000256" key="1">
    <source>
        <dbReference type="ARBA" id="ARBA00022450"/>
    </source>
</evidence>